<dbReference type="InterPro" id="IPR028268">
    <property type="entry name" value="Pianissimo_fam"/>
</dbReference>
<dbReference type="EMBL" id="CAJNOO010001064">
    <property type="protein sequence ID" value="CAF1088913.1"/>
    <property type="molecule type" value="Genomic_DNA"/>
</dbReference>
<protein>
    <recommendedName>
        <fullName evidence="2">Rapamycin-insensitive companion of mTOR N-terminal domain-containing protein</fullName>
    </recommendedName>
</protein>
<evidence type="ECO:0000313" key="4">
    <source>
        <dbReference type="Proteomes" id="UP000663882"/>
    </source>
</evidence>
<evidence type="ECO:0000259" key="2">
    <source>
        <dbReference type="SMART" id="SM01308"/>
    </source>
</evidence>
<dbReference type="SUPFAM" id="SSF48371">
    <property type="entry name" value="ARM repeat"/>
    <property type="match status" value="1"/>
</dbReference>
<comment type="caution">
    <text evidence="3">The sequence shown here is derived from an EMBL/GenBank/DDBJ whole genome shotgun (WGS) entry which is preliminary data.</text>
</comment>
<sequence length="358" mass="41219">MLLLMDDERVRCASLRTLRYSIHYANIFEKFLQSHLDYLVCRSLIVDNGNIRERREAYKLIRRFSQLYPEQIPHSFIYALESIVSSNHQPKSDSMVKCSLELLCELGNRKASLVFKKDEEFVFLSPMITALTNPDALNECHAMNTMLKYVLHVEDEELIESVICALLNAIDRFSINDNSHPILMDSMDSDGPTRIFIDQGMHQRYQLTQTIFSQLLAVFPLWEQGHSTMSGRSGRIPEIYENLRINPSDQMKKFQACSIALRIILQSWIGLTVFCQSKNSSIRLLVSCLLVQTDQIKMAILDFFYDLLNLDIPPISDNYQILLQSSHPVWNLTTMEGGYTYVASEGAEKLPRLSSTRQ</sequence>
<gene>
    <name evidence="3" type="ORF">RFH988_LOCUS18696</name>
</gene>
<dbReference type="GO" id="GO:0051897">
    <property type="term" value="P:positive regulation of phosphatidylinositol 3-kinase/protein kinase B signal transduction"/>
    <property type="evidence" value="ECO:0007669"/>
    <property type="project" value="TreeGrafter"/>
</dbReference>
<dbReference type="InterPro" id="IPR016024">
    <property type="entry name" value="ARM-type_fold"/>
</dbReference>
<dbReference type="GO" id="GO:0038203">
    <property type="term" value="P:TORC2 signaling"/>
    <property type="evidence" value="ECO:0007669"/>
    <property type="project" value="TreeGrafter"/>
</dbReference>
<dbReference type="Pfam" id="PF14664">
    <property type="entry name" value="RICTOR_N"/>
    <property type="match status" value="1"/>
</dbReference>
<evidence type="ECO:0000313" key="3">
    <source>
        <dbReference type="EMBL" id="CAF1088913.1"/>
    </source>
</evidence>
<dbReference type="GO" id="GO:0031932">
    <property type="term" value="C:TORC2 complex"/>
    <property type="evidence" value="ECO:0007669"/>
    <property type="project" value="InterPro"/>
</dbReference>
<comment type="similarity">
    <text evidence="1">Belongs to the RICTOR family.</text>
</comment>
<dbReference type="AlphaFoldDB" id="A0A814N8W3"/>
<dbReference type="SMART" id="SM01308">
    <property type="entry name" value="RICTOR_N"/>
    <property type="match status" value="1"/>
</dbReference>
<dbReference type="PANTHER" id="PTHR13298">
    <property type="entry name" value="CYTOSOLIC REGULATOR PIANISSIMO"/>
    <property type="match status" value="1"/>
</dbReference>
<dbReference type="GO" id="GO:0043539">
    <property type="term" value="F:protein serine/threonine kinase activator activity"/>
    <property type="evidence" value="ECO:0007669"/>
    <property type="project" value="TreeGrafter"/>
</dbReference>
<evidence type="ECO:0000256" key="1">
    <source>
        <dbReference type="ARBA" id="ARBA00008878"/>
    </source>
</evidence>
<feature type="domain" description="Rapamycin-insensitive companion of mTOR N-terminal" evidence="2">
    <location>
        <begin position="1"/>
        <end position="348"/>
    </location>
</feature>
<organism evidence="3 4">
    <name type="scientific">Rotaria sordida</name>
    <dbReference type="NCBI Taxonomy" id="392033"/>
    <lineage>
        <taxon>Eukaryota</taxon>
        <taxon>Metazoa</taxon>
        <taxon>Spiralia</taxon>
        <taxon>Gnathifera</taxon>
        <taxon>Rotifera</taxon>
        <taxon>Eurotatoria</taxon>
        <taxon>Bdelloidea</taxon>
        <taxon>Philodinida</taxon>
        <taxon>Philodinidae</taxon>
        <taxon>Rotaria</taxon>
    </lineage>
</organism>
<accession>A0A814N8W3</accession>
<dbReference type="OrthoDB" id="271111at2759"/>
<name>A0A814N8W3_9BILA</name>
<proteinExistence type="inferred from homology"/>
<dbReference type="InterPro" id="IPR028267">
    <property type="entry name" value="Pianissimo_N"/>
</dbReference>
<dbReference type="PANTHER" id="PTHR13298:SF11">
    <property type="entry name" value="RAPAMYCIN-INSENSITIVE COMPANION OF MTOR"/>
    <property type="match status" value="1"/>
</dbReference>
<reference evidence="3" key="1">
    <citation type="submission" date="2021-02" db="EMBL/GenBank/DDBJ databases">
        <authorList>
            <person name="Nowell W R."/>
        </authorList>
    </citation>
    <scope>NUCLEOTIDE SEQUENCE</scope>
</reference>
<dbReference type="Proteomes" id="UP000663882">
    <property type="component" value="Unassembled WGS sequence"/>
</dbReference>